<reference evidence="7 9" key="1">
    <citation type="submission" date="2024-04" db="EMBL/GenBank/DDBJ databases">
        <title>Tritrichomonas musculus Genome.</title>
        <authorList>
            <person name="Alves-Ferreira E."/>
            <person name="Grigg M."/>
            <person name="Lorenzi H."/>
            <person name="Galac M."/>
        </authorList>
    </citation>
    <scope>NUCLEOTIDE SEQUENCE [LARGE SCALE GENOMIC DNA]</scope>
    <source>
        <strain evidence="7 9">EAF2021</strain>
    </source>
</reference>
<comment type="caution">
    <text evidence="7">The sequence shown here is derived from an EMBL/GenBank/DDBJ whole genome shotgun (WGS) entry which is preliminary data.</text>
</comment>
<name>A0ABR2GP53_9EUKA</name>
<gene>
    <name evidence="7" type="ORF">M9Y10_011150</name>
    <name evidence="8" type="ORF">M9Y10_037489</name>
</gene>
<protein>
    <recommendedName>
        <fullName evidence="6">NAD(P)(+)--arginine ADP-ribosyltransferase</fullName>
        <ecNumber evidence="6">2.4.2.31</ecNumber>
    </recommendedName>
    <alternativeName>
        <fullName evidence="6">Mono(ADP-ribosyl)transferase</fullName>
    </alternativeName>
</protein>
<dbReference type="EMBL" id="JAPFFF010000161">
    <property type="protein sequence ID" value="KAK8835383.1"/>
    <property type="molecule type" value="Genomic_DNA"/>
</dbReference>
<dbReference type="Proteomes" id="UP001470230">
    <property type="component" value="Unassembled WGS sequence"/>
</dbReference>
<comment type="catalytic activity">
    <reaction evidence="5 6">
        <text>L-arginyl-[protein] + NAD(+) = N(omega)-(ADP-D-ribosyl)-L-arginyl-[protein] + nicotinamide + H(+)</text>
        <dbReference type="Rhea" id="RHEA:19149"/>
        <dbReference type="Rhea" id="RHEA-COMP:10532"/>
        <dbReference type="Rhea" id="RHEA-COMP:15087"/>
        <dbReference type="ChEBI" id="CHEBI:15378"/>
        <dbReference type="ChEBI" id="CHEBI:17154"/>
        <dbReference type="ChEBI" id="CHEBI:29965"/>
        <dbReference type="ChEBI" id="CHEBI:57540"/>
        <dbReference type="ChEBI" id="CHEBI:142554"/>
        <dbReference type="EC" id="2.4.2.31"/>
    </reaction>
</comment>
<evidence type="ECO:0000313" key="7">
    <source>
        <dbReference type="EMBL" id="KAK8835383.1"/>
    </source>
</evidence>
<evidence type="ECO:0000256" key="6">
    <source>
        <dbReference type="RuleBase" id="RU361228"/>
    </source>
</evidence>
<evidence type="ECO:0000256" key="2">
    <source>
        <dbReference type="ARBA" id="ARBA00022676"/>
    </source>
</evidence>
<evidence type="ECO:0000256" key="4">
    <source>
        <dbReference type="ARBA" id="ARBA00022695"/>
    </source>
</evidence>
<evidence type="ECO:0000256" key="1">
    <source>
        <dbReference type="ARBA" id="ARBA00009558"/>
    </source>
</evidence>
<dbReference type="SUPFAM" id="SSF56399">
    <property type="entry name" value="ADP-ribosylation"/>
    <property type="match status" value="1"/>
</dbReference>
<keyword evidence="6" id="KW-0521">NADP</keyword>
<keyword evidence="6" id="KW-0520">NAD</keyword>
<dbReference type="PROSITE" id="PS51996">
    <property type="entry name" value="TR_MART"/>
    <property type="match status" value="1"/>
</dbReference>
<dbReference type="InterPro" id="IPR000768">
    <property type="entry name" value="ART"/>
</dbReference>
<evidence type="ECO:0000313" key="9">
    <source>
        <dbReference type="Proteomes" id="UP001470230"/>
    </source>
</evidence>
<keyword evidence="2 6" id="KW-0328">Glycosyltransferase</keyword>
<proteinExistence type="inferred from homology"/>
<evidence type="ECO:0000256" key="3">
    <source>
        <dbReference type="ARBA" id="ARBA00022679"/>
    </source>
</evidence>
<keyword evidence="4" id="KW-0548">Nucleotidyltransferase</keyword>
<dbReference type="EMBL" id="JAPFFF010000064">
    <property type="protein sequence ID" value="KAK8836557.1"/>
    <property type="molecule type" value="Genomic_DNA"/>
</dbReference>
<evidence type="ECO:0000313" key="8">
    <source>
        <dbReference type="EMBL" id="KAK8836557.1"/>
    </source>
</evidence>
<dbReference type="EC" id="2.4.2.31" evidence="6"/>
<accession>A0ABR2GP53</accession>
<keyword evidence="9" id="KW-1185">Reference proteome</keyword>
<sequence>MDEYKKIIASNLTEQLADPSNPLTDDEIASIYLYTCKAVYSDEFSRQLRTGKVGNYNCYMDYLLSAMNKLKIPEQVDLFRGVGDYETGVLQKIHSGDKIILNSFTSTSSSFNTALDFAFPLDEKNKRHGIFYIKSLSKNSRRITEVSQKPLESEYLYPPMTKFVATSDPYLMKCIVTATTLSECYRANSKTISDSSSASLADVWFLDVSEVDETPSYIEEKNPFPKEKKCKSGCSACKELEYDGKMSSKVLGNIQIHDVYIGSSSIVDFDVGYRAMNAARKILGHAIPPPNFLHPSFWVGPKNATNSTSGAVFVYGEYHSSNEATKKTFLSNDGARSYVMTLGEFLNKYENPIRVVPRKNINLSYFTKKIKNSGKWDAKSYKWRTNNCQHFVAQCMNILDATRYSPNDNDWIILPSRILKVLKSNEHKSNEQKIM</sequence>
<organism evidence="7 9">
    <name type="scientific">Tritrichomonas musculus</name>
    <dbReference type="NCBI Taxonomy" id="1915356"/>
    <lineage>
        <taxon>Eukaryota</taxon>
        <taxon>Metamonada</taxon>
        <taxon>Parabasalia</taxon>
        <taxon>Tritrichomonadida</taxon>
        <taxon>Tritrichomonadidae</taxon>
        <taxon>Tritrichomonas</taxon>
    </lineage>
</organism>
<dbReference type="Pfam" id="PF01129">
    <property type="entry name" value="ART"/>
    <property type="match status" value="1"/>
</dbReference>
<dbReference type="Gene3D" id="3.90.176.10">
    <property type="entry name" value="Toxin ADP-ribosyltransferase, Chain A, domain 1"/>
    <property type="match status" value="1"/>
</dbReference>
<comment type="similarity">
    <text evidence="1 6">Belongs to the Arg-specific ADP-ribosyltransferase family.</text>
</comment>
<evidence type="ECO:0000256" key="5">
    <source>
        <dbReference type="ARBA" id="ARBA00047597"/>
    </source>
</evidence>
<keyword evidence="3 6" id="KW-0808">Transferase</keyword>